<evidence type="ECO:0000256" key="2">
    <source>
        <dbReference type="ARBA" id="ARBA00022670"/>
    </source>
</evidence>
<evidence type="ECO:0000313" key="5">
    <source>
        <dbReference type="EMBL" id="GMN36596.1"/>
    </source>
</evidence>
<dbReference type="InterPro" id="IPR038765">
    <property type="entry name" value="Papain-like_cys_pep_sf"/>
</dbReference>
<dbReference type="AlphaFoldDB" id="A0AA88CZF9"/>
<keyword evidence="2" id="KW-0645">Protease</keyword>
<dbReference type="GO" id="GO:0008234">
    <property type="term" value="F:cysteine-type peptidase activity"/>
    <property type="evidence" value="ECO:0007669"/>
    <property type="project" value="InterPro"/>
</dbReference>
<keyword evidence="3" id="KW-0378">Hydrolase</keyword>
<evidence type="ECO:0000313" key="6">
    <source>
        <dbReference type="Proteomes" id="UP001187192"/>
    </source>
</evidence>
<comment type="caution">
    <text evidence="5">The sequence shown here is derived from an EMBL/GenBank/DDBJ whole genome shotgun (WGS) entry which is preliminary data.</text>
</comment>
<dbReference type="Gene3D" id="3.40.395.10">
    <property type="entry name" value="Adenoviral Proteinase, Chain A"/>
    <property type="match status" value="1"/>
</dbReference>
<evidence type="ECO:0000256" key="1">
    <source>
        <dbReference type="ARBA" id="ARBA00005234"/>
    </source>
</evidence>
<evidence type="ECO:0000256" key="3">
    <source>
        <dbReference type="ARBA" id="ARBA00022801"/>
    </source>
</evidence>
<dbReference type="GO" id="GO:0006508">
    <property type="term" value="P:proteolysis"/>
    <property type="evidence" value="ECO:0007669"/>
    <property type="project" value="UniProtKB-KW"/>
</dbReference>
<accession>A0AA88CZF9</accession>
<feature type="domain" description="Ubiquitin-like protease family profile" evidence="4">
    <location>
        <begin position="9"/>
        <end position="112"/>
    </location>
</feature>
<sequence length="118" mass="13752">MFKNGPNGWFYDSKPGCASIETEVKPLQNYFPYFLWQSYKFQDYSNQVKNPLRIRYPDPLTVPRLMKSGDCGVYMLKTLEMLLAGMWNTAARKFLNDDAIEDVRQTYATQIYVNSAEP</sequence>
<protein>
    <recommendedName>
        <fullName evidence="4">Ubiquitin-like protease family profile domain-containing protein</fullName>
    </recommendedName>
</protein>
<proteinExistence type="inferred from homology"/>
<gene>
    <name evidence="5" type="ORF">TIFTF001_006152</name>
</gene>
<dbReference type="Proteomes" id="UP001187192">
    <property type="component" value="Unassembled WGS sequence"/>
</dbReference>
<keyword evidence="6" id="KW-1185">Reference proteome</keyword>
<reference evidence="5" key="1">
    <citation type="submission" date="2023-07" db="EMBL/GenBank/DDBJ databases">
        <title>draft genome sequence of fig (Ficus carica).</title>
        <authorList>
            <person name="Takahashi T."/>
            <person name="Nishimura K."/>
        </authorList>
    </citation>
    <scope>NUCLEOTIDE SEQUENCE</scope>
</reference>
<dbReference type="SUPFAM" id="SSF54001">
    <property type="entry name" value="Cysteine proteinases"/>
    <property type="match status" value="1"/>
</dbReference>
<dbReference type="EMBL" id="BTGU01000006">
    <property type="protein sequence ID" value="GMN36596.1"/>
    <property type="molecule type" value="Genomic_DNA"/>
</dbReference>
<comment type="similarity">
    <text evidence="1">Belongs to the peptidase C48 family.</text>
</comment>
<dbReference type="InterPro" id="IPR003653">
    <property type="entry name" value="Peptidase_C48_C"/>
</dbReference>
<organism evidence="5 6">
    <name type="scientific">Ficus carica</name>
    <name type="common">Common fig</name>
    <dbReference type="NCBI Taxonomy" id="3494"/>
    <lineage>
        <taxon>Eukaryota</taxon>
        <taxon>Viridiplantae</taxon>
        <taxon>Streptophyta</taxon>
        <taxon>Embryophyta</taxon>
        <taxon>Tracheophyta</taxon>
        <taxon>Spermatophyta</taxon>
        <taxon>Magnoliopsida</taxon>
        <taxon>eudicotyledons</taxon>
        <taxon>Gunneridae</taxon>
        <taxon>Pentapetalae</taxon>
        <taxon>rosids</taxon>
        <taxon>fabids</taxon>
        <taxon>Rosales</taxon>
        <taxon>Moraceae</taxon>
        <taxon>Ficeae</taxon>
        <taxon>Ficus</taxon>
    </lineage>
</organism>
<name>A0AA88CZF9_FICCA</name>
<evidence type="ECO:0000259" key="4">
    <source>
        <dbReference type="Pfam" id="PF02902"/>
    </source>
</evidence>
<dbReference type="Pfam" id="PF02902">
    <property type="entry name" value="Peptidase_C48"/>
    <property type="match status" value="1"/>
</dbReference>